<evidence type="ECO:0000313" key="3">
    <source>
        <dbReference type="EMBL" id="KIP07483.1"/>
    </source>
</evidence>
<dbReference type="Gene3D" id="2.60.120.260">
    <property type="entry name" value="Galactose-binding domain-like"/>
    <property type="match status" value="1"/>
</dbReference>
<dbReference type="AlphaFoldDB" id="A0A0C3PLS7"/>
<keyword evidence="2" id="KW-0812">Transmembrane</keyword>
<feature type="compositionally biased region" description="Polar residues" evidence="1">
    <location>
        <begin position="1"/>
        <end position="18"/>
    </location>
</feature>
<dbReference type="OrthoDB" id="2804599at2759"/>
<dbReference type="STRING" id="745531.A0A0C3PLS7"/>
<evidence type="ECO:0000256" key="2">
    <source>
        <dbReference type="SAM" id="Phobius"/>
    </source>
</evidence>
<evidence type="ECO:0008006" key="5">
    <source>
        <dbReference type="Google" id="ProtNLM"/>
    </source>
</evidence>
<keyword evidence="2" id="KW-0472">Membrane</keyword>
<dbReference type="EMBL" id="KN840496">
    <property type="protein sequence ID" value="KIP07483.1"/>
    <property type="molecule type" value="Genomic_DNA"/>
</dbReference>
<sequence>MQRCGTHSSPHTISNTSARHPAITDVINPALPPNLKPRASETKVRHVSDGDVGKRNELETCDLVSIHHFSSGQPLRTTLVWSTASAWRNSMSNAGTVIVDDQPTGNVLQYNGDWSHLYSLANAVNNTLSYTAEAGNSVILKFNGTGVGVVGATAPVGDKEPPISTYVIDGGSPVTYTAPTNITATLFSQTFFLQQSLSASEHTLVINVTRASDAAPFLLDYIGYVPLSNTTNSTSATSSSLPSSSAASTSTPSTAGVSTKSATPVGAIVGGTIGGVALIVITVLGVLLLRSKRRGGRPYFYGAGRTSDMLEQEVKDDDVLPTPPQQLSPQIYHPSATQASPQTAAVAHTTPFMSVSAIPSGSTPQAVYLGPSTQRKNAQGPTITPAPAAFHEDSGVRFVAQPQPQPQPESVPEARTEIPDDVPPQYTEH</sequence>
<organism evidence="3 4">
    <name type="scientific">Phlebiopsis gigantea (strain 11061_1 CR5-6)</name>
    <name type="common">White-rot fungus</name>
    <name type="synonym">Peniophora gigantea</name>
    <dbReference type="NCBI Taxonomy" id="745531"/>
    <lineage>
        <taxon>Eukaryota</taxon>
        <taxon>Fungi</taxon>
        <taxon>Dikarya</taxon>
        <taxon>Basidiomycota</taxon>
        <taxon>Agaricomycotina</taxon>
        <taxon>Agaricomycetes</taxon>
        <taxon>Polyporales</taxon>
        <taxon>Phanerochaetaceae</taxon>
        <taxon>Phlebiopsis</taxon>
    </lineage>
</organism>
<name>A0A0C3PLS7_PHLG1</name>
<evidence type="ECO:0000256" key="1">
    <source>
        <dbReference type="SAM" id="MobiDB-lite"/>
    </source>
</evidence>
<feature type="region of interest" description="Disordered" evidence="1">
    <location>
        <begin position="366"/>
        <end position="429"/>
    </location>
</feature>
<dbReference type="Proteomes" id="UP000053257">
    <property type="component" value="Unassembled WGS sequence"/>
</dbReference>
<feature type="compositionally biased region" description="Polar residues" evidence="1">
    <location>
        <begin position="366"/>
        <end position="382"/>
    </location>
</feature>
<feature type="compositionally biased region" description="Low complexity" evidence="1">
    <location>
        <begin position="233"/>
        <end position="255"/>
    </location>
</feature>
<protein>
    <recommendedName>
        <fullName evidence="5">Transmembrane protein</fullName>
    </recommendedName>
</protein>
<accession>A0A0C3PLS7</accession>
<reference evidence="3 4" key="1">
    <citation type="journal article" date="2014" name="PLoS Genet.">
        <title>Analysis of the Phlebiopsis gigantea genome, transcriptome and secretome provides insight into its pioneer colonization strategies of wood.</title>
        <authorList>
            <person name="Hori C."/>
            <person name="Ishida T."/>
            <person name="Igarashi K."/>
            <person name="Samejima M."/>
            <person name="Suzuki H."/>
            <person name="Master E."/>
            <person name="Ferreira P."/>
            <person name="Ruiz-Duenas F.J."/>
            <person name="Held B."/>
            <person name="Canessa P."/>
            <person name="Larrondo L.F."/>
            <person name="Schmoll M."/>
            <person name="Druzhinina I.S."/>
            <person name="Kubicek C.P."/>
            <person name="Gaskell J.A."/>
            <person name="Kersten P."/>
            <person name="St John F."/>
            <person name="Glasner J."/>
            <person name="Sabat G."/>
            <person name="Splinter BonDurant S."/>
            <person name="Syed K."/>
            <person name="Yadav J."/>
            <person name="Mgbeahuruike A.C."/>
            <person name="Kovalchuk A."/>
            <person name="Asiegbu F.O."/>
            <person name="Lackner G."/>
            <person name="Hoffmeister D."/>
            <person name="Rencoret J."/>
            <person name="Gutierrez A."/>
            <person name="Sun H."/>
            <person name="Lindquist E."/>
            <person name="Barry K."/>
            <person name="Riley R."/>
            <person name="Grigoriev I.V."/>
            <person name="Henrissat B."/>
            <person name="Kues U."/>
            <person name="Berka R.M."/>
            <person name="Martinez A.T."/>
            <person name="Covert S.F."/>
            <person name="Blanchette R.A."/>
            <person name="Cullen D."/>
        </authorList>
    </citation>
    <scope>NUCLEOTIDE SEQUENCE [LARGE SCALE GENOMIC DNA]</scope>
    <source>
        <strain evidence="3 4">11061_1 CR5-6</strain>
    </source>
</reference>
<proteinExistence type="predicted"/>
<feature type="transmembrane region" description="Helical" evidence="2">
    <location>
        <begin position="267"/>
        <end position="289"/>
    </location>
</feature>
<dbReference type="HOGENOM" id="CLU_063909_0_0_1"/>
<keyword evidence="4" id="KW-1185">Reference proteome</keyword>
<evidence type="ECO:0000313" key="4">
    <source>
        <dbReference type="Proteomes" id="UP000053257"/>
    </source>
</evidence>
<feature type="region of interest" description="Disordered" evidence="1">
    <location>
        <begin position="233"/>
        <end position="261"/>
    </location>
</feature>
<feature type="region of interest" description="Disordered" evidence="1">
    <location>
        <begin position="1"/>
        <end position="23"/>
    </location>
</feature>
<keyword evidence="2" id="KW-1133">Transmembrane helix</keyword>
<gene>
    <name evidence="3" type="ORF">PHLGIDRAFT_118062</name>
</gene>